<dbReference type="Pfam" id="PF14342">
    <property type="entry name" value="DUF4396"/>
    <property type="match status" value="1"/>
</dbReference>
<evidence type="ECO:0000256" key="1">
    <source>
        <dbReference type="SAM" id="MobiDB-lite"/>
    </source>
</evidence>
<dbReference type="OrthoDB" id="2128064at2759"/>
<evidence type="ECO:0000313" key="4">
    <source>
        <dbReference type="EMBL" id="KAF9579812.1"/>
    </source>
</evidence>
<keyword evidence="5" id="KW-1185">Reference proteome</keyword>
<feature type="region of interest" description="Disordered" evidence="1">
    <location>
        <begin position="58"/>
        <end position="77"/>
    </location>
</feature>
<accession>A0A9P6FQZ8</accession>
<gene>
    <name evidence="4" type="ORF">BGW38_003774</name>
</gene>
<feature type="transmembrane region" description="Helical" evidence="2">
    <location>
        <begin position="133"/>
        <end position="153"/>
    </location>
</feature>
<dbReference type="InterPro" id="IPR025509">
    <property type="entry name" value="DUF4396"/>
</dbReference>
<proteinExistence type="predicted"/>
<feature type="region of interest" description="Disordered" evidence="1">
    <location>
        <begin position="21"/>
        <end position="46"/>
    </location>
</feature>
<dbReference type="EMBL" id="JAABOA010002476">
    <property type="protein sequence ID" value="KAF9579812.1"/>
    <property type="molecule type" value="Genomic_DNA"/>
</dbReference>
<feature type="transmembrane region" description="Helical" evidence="2">
    <location>
        <begin position="204"/>
        <end position="226"/>
    </location>
</feature>
<evidence type="ECO:0000256" key="2">
    <source>
        <dbReference type="SAM" id="Phobius"/>
    </source>
</evidence>
<reference evidence="4" key="1">
    <citation type="journal article" date="2020" name="Fungal Divers.">
        <title>Resolving the Mortierellaceae phylogeny through synthesis of multi-gene phylogenetics and phylogenomics.</title>
        <authorList>
            <person name="Vandepol N."/>
            <person name="Liber J."/>
            <person name="Desiro A."/>
            <person name="Na H."/>
            <person name="Kennedy M."/>
            <person name="Barry K."/>
            <person name="Grigoriev I.V."/>
            <person name="Miller A.N."/>
            <person name="O'Donnell K."/>
            <person name="Stajich J.E."/>
            <person name="Bonito G."/>
        </authorList>
    </citation>
    <scope>NUCLEOTIDE SEQUENCE</scope>
    <source>
        <strain evidence="4">KOD1015</strain>
    </source>
</reference>
<name>A0A9P6FQZ8_9FUNG</name>
<keyword evidence="2" id="KW-0812">Transmembrane</keyword>
<feature type="transmembrane region" description="Helical" evidence="2">
    <location>
        <begin position="104"/>
        <end position="121"/>
    </location>
</feature>
<evidence type="ECO:0000259" key="3">
    <source>
        <dbReference type="Pfam" id="PF14342"/>
    </source>
</evidence>
<keyword evidence="2" id="KW-1133">Transmembrane helix</keyword>
<sequence length="236" mass="25474">MQSSVHQRSTFFTSTAIKANHASSETTAKKPCCSSSSASSSSSTNASSVHAAVALDSDEAPKKSCHSKSGAHSTATTKESDLPITSLQFWSDPSTWKVASTNTFRCLIGCTLGDMGMLFYLQSAHPTLSPGIAMAMAMTSGILTSITLETVVLRFARSSQMSWRSAFRTATGMSMISMLTMEAVENAVDWHLMGWGNVDIENPMFWRAIALSALAGWSAPLPFNYWNLKRHGKSCH</sequence>
<comment type="caution">
    <text evidence="4">The sequence shown here is derived from an EMBL/GenBank/DDBJ whole genome shotgun (WGS) entry which is preliminary data.</text>
</comment>
<dbReference type="AlphaFoldDB" id="A0A9P6FQZ8"/>
<dbReference type="Proteomes" id="UP000780801">
    <property type="component" value="Unassembled WGS sequence"/>
</dbReference>
<feature type="compositionally biased region" description="Low complexity" evidence="1">
    <location>
        <begin position="34"/>
        <end position="46"/>
    </location>
</feature>
<feature type="transmembrane region" description="Helical" evidence="2">
    <location>
        <begin position="165"/>
        <end position="184"/>
    </location>
</feature>
<keyword evidence="2" id="KW-0472">Membrane</keyword>
<protein>
    <recommendedName>
        <fullName evidence="3">DUF4396 domain-containing protein</fullName>
    </recommendedName>
</protein>
<feature type="domain" description="DUF4396" evidence="3">
    <location>
        <begin position="95"/>
        <end position="233"/>
    </location>
</feature>
<evidence type="ECO:0000313" key="5">
    <source>
        <dbReference type="Proteomes" id="UP000780801"/>
    </source>
</evidence>
<organism evidence="4 5">
    <name type="scientific">Lunasporangiospora selenospora</name>
    <dbReference type="NCBI Taxonomy" id="979761"/>
    <lineage>
        <taxon>Eukaryota</taxon>
        <taxon>Fungi</taxon>
        <taxon>Fungi incertae sedis</taxon>
        <taxon>Mucoromycota</taxon>
        <taxon>Mortierellomycotina</taxon>
        <taxon>Mortierellomycetes</taxon>
        <taxon>Mortierellales</taxon>
        <taxon>Mortierellaceae</taxon>
        <taxon>Lunasporangiospora</taxon>
    </lineage>
</organism>